<keyword evidence="3" id="KW-1185">Reference proteome</keyword>
<dbReference type="KEGG" id="fli:Fleli_3479"/>
<dbReference type="HOGENOM" id="CLU_3025639_0_0_10"/>
<dbReference type="AlphaFoldDB" id="I4APB4"/>
<accession>I4APB4</accession>
<protein>
    <submittedName>
        <fullName evidence="2">Uncharacterized protein</fullName>
    </submittedName>
</protein>
<evidence type="ECO:0000256" key="1">
    <source>
        <dbReference type="SAM" id="Phobius"/>
    </source>
</evidence>
<proteinExistence type="predicted"/>
<keyword evidence="1" id="KW-1133">Transmembrane helix</keyword>
<dbReference type="Proteomes" id="UP000006054">
    <property type="component" value="Chromosome"/>
</dbReference>
<organism evidence="2 3">
    <name type="scientific">Bernardetia litoralis (strain ATCC 23117 / DSM 6794 / NBRC 15988 / NCIMB 1366 / Fx l1 / Sio-4)</name>
    <name type="common">Flexibacter litoralis</name>
    <dbReference type="NCBI Taxonomy" id="880071"/>
    <lineage>
        <taxon>Bacteria</taxon>
        <taxon>Pseudomonadati</taxon>
        <taxon>Bacteroidota</taxon>
        <taxon>Cytophagia</taxon>
        <taxon>Cytophagales</taxon>
        <taxon>Bernardetiaceae</taxon>
        <taxon>Bernardetia</taxon>
    </lineage>
</organism>
<dbReference type="EMBL" id="CP003345">
    <property type="protein sequence ID" value="AFM05799.1"/>
    <property type="molecule type" value="Genomic_DNA"/>
</dbReference>
<feature type="transmembrane region" description="Helical" evidence="1">
    <location>
        <begin position="6"/>
        <end position="28"/>
    </location>
</feature>
<keyword evidence="1" id="KW-0472">Membrane</keyword>
<gene>
    <name evidence="2" type="ordered locus">Fleli_3479</name>
</gene>
<sequence>MLDLYIFYFVFMKYTIIKIQCFDALFFINKKILLTYQFGKRMSNYYVLRVFIKKY</sequence>
<name>I4APB4_BERLS</name>
<keyword evidence="1" id="KW-0812">Transmembrane</keyword>
<reference evidence="3" key="1">
    <citation type="submission" date="2012-06" db="EMBL/GenBank/DDBJ databases">
        <title>The complete genome of Flexibacter litoralis DSM 6794.</title>
        <authorList>
            <person name="Lucas S."/>
            <person name="Copeland A."/>
            <person name="Lapidus A."/>
            <person name="Glavina del Rio T."/>
            <person name="Dalin E."/>
            <person name="Tice H."/>
            <person name="Bruce D."/>
            <person name="Goodwin L."/>
            <person name="Pitluck S."/>
            <person name="Peters L."/>
            <person name="Ovchinnikova G."/>
            <person name="Lu M."/>
            <person name="Kyrpides N."/>
            <person name="Mavromatis K."/>
            <person name="Ivanova N."/>
            <person name="Brettin T."/>
            <person name="Detter J.C."/>
            <person name="Han C."/>
            <person name="Larimer F."/>
            <person name="Land M."/>
            <person name="Hauser L."/>
            <person name="Markowitz V."/>
            <person name="Cheng J.-F."/>
            <person name="Hugenholtz P."/>
            <person name="Woyke T."/>
            <person name="Wu D."/>
            <person name="Spring S."/>
            <person name="Lang E."/>
            <person name="Kopitz M."/>
            <person name="Brambilla E."/>
            <person name="Klenk H.-P."/>
            <person name="Eisen J.A."/>
        </authorList>
    </citation>
    <scope>NUCLEOTIDE SEQUENCE [LARGE SCALE GENOMIC DNA]</scope>
    <source>
        <strain evidence="3">ATCC 23117 / DSM 6794 / NBRC 15988 / NCIMB 1366 / Sio-4</strain>
    </source>
</reference>
<evidence type="ECO:0000313" key="3">
    <source>
        <dbReference type="Proteomes" id="UP000006054"/>
    </source>
</evidence>
<evidence type="ECO:0000313" key="2">
    <source>
        <dbReference type="EMBL" id="AFM05799.1"/>
    </source>
</evidence>